<keyword evidence="8" id="KW-1185">Reference proteome</keyword>
<reference evidence="7 8" key="1">
    <citation type="submission" date="2018-05" db="EMBL/GenBank/DDBJ databases">
        <title>Rhodoferax soyangensis sp.nov., isolated from an oligotrophic freshwater lake.</title>
        <authorList>
            <person name="Park M."/>
        </authorList>
    </citation>
    <scope>NUCLEOTIDE SEQUENCE [LARGE SCALE GENOMIC DNA]</scope>
    <source>
        <strain evidence="7 8">IMCC26218</strain>
    </source>
</reference>
<evidence type="ECO:0000256" key="3">
    <source>
        <dbReference type="ARBA" id="ARBA00023004"/>
    </source>
</evidence>
<evidence type="ECO:0000256" key="5">
    <source>
        <dbReference type="SAM" id="SignalP"/>
    </source>
</evidence>
<evidence type="ECO:0000259" key="6">
    <source>
        <dbReference type="PROSITE" id="PS51007"/>
    </source>
</evidence>
<evidence type="ECO:0000313" key="8">
    <source>
        <dbReference type="Proteomes" id="UP000260665"/>
    </source>
</evidence>
<dbReference type="SUPFAM" id="SSF46626">
    <property type="entry name" value="Cytochrome c"/>
    <property type="match status" value="1"/>
</dbReference>
<dbReference type="PROSITE" id="PS51007">
    <property type="entry name" value="CYTC"/>
    <property type="match status" value="1"/>
</dbReference>
<proteinExistence type="predicted"/>
<feature type="chain" id="PRO_5017630518" description="Cytochrome c domain-containing protein" evidence="5">
    <location>
        <begin position="36"/>
        <end position="562"/>
    </location>
</feature>
<dbReference type="SUPFAM" id="SSF53822">
    <property type="entry name" value="Periplasmic binding protein-like I"/>
    <property type="match status" value="1"/>
</dbReference>
<dbReference type="OrthoDB" id="5558268at2"/>
<evidence type="ECO:0000256" key="4">
    <source>
        <dbReference type="PROSITE-ProRule" id="PRU00433"/>
    </source>
</evidence>
<protein>
    <recommendedName>
        <fullName evidence="6">Cytochrome c domain-containing protein</fullName>
    </recommendedName>
</protein>
<feature type="signal peptide" evidence="5">
    <location>
        <begin position="1"/>
        <end position="35"/>
    </location>
</feature>
<keyword evidence="2 4" id="KW-0479">Metal-binding</keyword>
<dbReference type="InterPro" id="IPR009056">
    <property type="entry name" value="Cyt_c-like_dom"/>
</dbReference>
<name>A0A3E1R8R4_9BURK</name>
<keyword evidence="1 4" id="KW-0349">Heme</keyword>
<keyword evidence="5" id="KW-0732">Signal</keyword>
<dbReference type="RefSeq" id="WP_117180000.1">
    <property type="nucleotide sequence ID" value="NZ_QFZK01000023.1"/>
</dbReference>
<sequence length="562" mass="60357">MNFSRRTARAFVGRLPARLVWALAASWLLAGAALAQTTAPQAAEASAPPSPEMQVLLAMGQRIYREGLGSRGEPLKALGAGQTALSGAAAACATCHRRSGYGSTEGQYSARPITAAALFAEQTLAVRSPRIKAQLGSRQRPPYTEALLARVLATGIDSSGKPLEPLMPHYALNPQELQALSAYLATLSLQTAPGVDAEEIHFATVIQPGVSAERRRAMLDVMQAFFRDKGANMRQDESRREAGSMRMYRSYRKWVLHVWDLSGPSSGWAAQLDAHYREQPVFALLGGLGDSDWGPIHAFSERFEIPALFAQTLMPQLQGGNQYNLYLSRGAALDGEVLASYLAELNEGGTVVQVYRRSESALVAAAALRRGMGADAGRLQDLVLDGPPDAAFWDKAYAAKPGAMVLWLDASDLQAAPSAPAALPVYVSYALLGGKLPGQAFVEAGNVRMVYPSDPPPRHESRLLRSKIWLHNKGLAVSQEAVQINTLFAITVASDALGHMMDSFSRDFFVERVEHVVGQTPAPSMFRSVSLGPGQRFLAKGASVVQLGTTGPQKALSPWVVP</sequence>
<keyword evidence="3 4" id="KW-0408">Iron</keyword>
<feature type="domain" description="Cytochrome c" evidence="6">
    <location>
        <begin position="76"/>
        <end position="188"/>
    </location>
</feature>
<dbReference type="GO" id="GO:0020037">
    <property type="term" value="F:heme binding"/>
    <property type="evidence" value="ECO:0007669"/>
    <property type="project" value="InterPro"/>
</dbReference>
<evidence type="ECO:0000313" key="7">
    <source>
        <dbReference type="EMBL" id="RFO95090.1"/>
    </source>
</evidence>
<dbReference type="EMBL" id="QFZK01000023">
    <property type="protein sequence ID" value="RFO95090.1"/>
    <property type="molecule type" value="Genomic_DNA"/>
</dbReference>
<comment type="caution">
    <text evidence="7">The sequence shown here is derived from an EMBL/GenBank/DDBJ whole genome shotgun (WGS) entry which is preliminary data.</text>
</comment>
<evidence type="ECO:0000256" key="1">
    <source>
        <dbReference type="ARBA" id="ARBA00022617"/>
    </source>
</evidence>
<dbReference type="AlphaFoldDB" id="A0A3E1R8R4"/>
<dbReference type="GO" id="GO:0046872">
    <property type="term" value="F:metal ion binding"/>
    <property type="evidence" value="ECO:0007669"/>
    <property type="project" value="UniProtKB-KW"/>
</dbReference>
<organism evidence="7 8">
    <name type="scientific">Rhodoferax lacus</name>
    <dbReference type="NCBI Taxonomy" id="2184758"/>
    <lineage>
        <taxon>Bacteria</taxon>
        <taxon>Pseudomonadati</taxon>
        <taxon>Pseudomonadota</taxon>
        <taxon>Betaproteobacteria</taxon>
        <taxon>Burkholderiales</taxon>
        <taxon>Comamonadaceae</taxon>
        <taxon>Rhodoferax</taxon>
    </lineage>
</organism>
<dbReference type="GO" id="GO:0009055">
    <property type="term" value="F:electron transfer activity"/>
    <property type="evidence" value="ECO:0007669"/>
    <property type="project" value="InterPro"/>
</dbReference>
<dbReference type="Proteomes" id="UP000260665">
    <property type="component" value="Unassembled WGS sequence"/>
</dbReference>
<dbReference type="InterPro" id="IPR036909">
    <property type="entry name" value="Cyt_c-like_dom_sf"/>
</dbReference>
<evidence type="ECO:0000256" key="2">
    <source>
        <dbReference type="ARBA" id="ARBA00022723"/>
    </source>
</evidence>
<dbReference type="InterPro" id="IPR028082">
    <property type="entry name" value="Peripla_BP_I"/>
</dbReference>
<gene>
    <name evidence="7" type="ORF">DIC66_20245</name>
</gene>
<accession>A0A3E1R8R4</accession>
<dbReference type="Pfam" id="PF00034">
    <property type="entry name" value="Cytochrom_C"/>
    <property type="match status" value="1"/>
</dbReference>
<dbReference type="Gene3D" id="1.10.760.10">
    <property type="entry name" value="Cytochrome c-like domain"/>
    <property type="match status" value="1"/>
</dbReference>